<evidence type="ECO:0000256" key="3">
    <source>
        <dbReference type="ARBA" id="ARBA00022737"/>
    </source>
</evidence>
<dbReference type="Pfam" id="PF25019">
    <property type="entry name" value="LRR_R13L1-DRL21"/>
    <property type="match status" value="2"/>
</dbReference>
<dbReference type="GO" id="GO:0051607">
    <property type="term" value="P:defense response to virus"/>
    <property type="evidence" value="ECO:0007669"/>
    <property type="project" value="UniProtKB-ARBA"/>
</dbReference>
<evidence type="ECO:0000256" key="6">
    <source>
        <dbReference type="ARBA" id="ARBA00022840"/>
    </source>
</evidence>
<keyword evidence="3" id="KW-0677">Repeat</keyword>
<gene>
    <name evidence="11" type="ORF">MIMGU_mgv1a000452mg</name>
</gene>
<dbReference type="PANTHER" id="PTHR36766">
    <property type="entry name" value="PLANT BROAD-SPECTRUM MILDEW RESISTANCE PROTEIN RPW8"/>
    <property type="match status" value="1"/>
</dbReference>
<evidence type="ECO:0000256" key="1">
    <source>
        <dbReference type="ARBA" id="ARBA00008894"/>
    </source>
</evidence>
<dbReference type="AlphaFoldDB" id="A0A022RNB8"/>
<dbReference type="EMBL" id="KI630330">
    <property type="protein sequence ID" value="EYU41308.1"/>
    <property type="molecule type" value="Genomic_DNA"/>
</dbReference>
<comment type="similarity">
    <text evidence="1">Belongs to the disease resistance NB-LRR family.</text>
</comment>
<dbReference type="InterPro" id="IPR042197">
    <property type="entry name" value="Apaf_helical"/>
</dbReference>
<dbReference type="KEGG" id="egt:105953465"/>
<evidence type="ECO:0000313" key="12">
    <source>
        <dbReference type="Proteomes" id="UP000030748"/>
    </source>
</evidence>
<feature type="domain" description="NB-ARC" evidence="7">
    <location>
        <begin position="196"/>
        <end position="348"/>
    </location>
</feature>
<dbReference type="Gene3D" id="1.10.8.430">
    <property type="entry name" value="Helical domain of apoptotic protease-activating factors"/>
    <property type="match status" value="1"/>
</dbReference>
<keyword evidence="6" id="KW-0067">ATP-binding</keyword>
<dbReference type="InterPro" id="IPR027417">
    <property type="entry name" value="P-loop_NTPase"/>
</dbReference>
<dbReference type="InterPro" id="IPR041118">
    <property type="entry name" value="Rx_N"/>
</dbReference>
<feature type="domain" description="Disease resistance protein winged helix" evidence="9">
    <location>
        <begin position="433"/>
        <end position="503"/>
    </location>
</feature>
<proteinExistence type="inferred from homology"/>
<dbReference type="GO" id="GO:0043531">
    <property type="term" value="F:ADP binding"/>
    <property type="evidence" value="ECO:0007669"/>
    <property type="project" value="InterPro"/>
</dbReference>
<evidence type="ECO:0000259" key="8">
    <source>
        <dbReference type="Pfam" id="PF18052"/>
    </source>
</evidence>
<dbReference type="CDD" id="cd14798">
    <property type="entry name" value="RX-CC_like"/>
    <property type="match status" value="1"/>
</dbReference>
<dbReference type="Pfam" id="PF18052">
    <property type="entry name" value="Rx_N"/>
    <property type="match status" value="1"/>
</dbReference>
<dbReference type="InterPro" id="IPR032675">
    <property type="entry name" value="LRR_dom_sf"/>
</dbReference>
<dbReference type="Gene3D" id="3.80.10.10">
    <property type="entry name" value="Ribonuclease Inhibitor"/>
    <property type="match status" value="2"/>
</dbReference>
<dbReference type="SUPFAM" id="SSF52540">
    <property type="entry name" value="P-loop containing nucleoside triphosphate hydrolases"/>
    <property type="match status" value="1"/>
</dbReference>
<feature type="domain" description="R13L1/DRL21-like LRR repeat region" evidence="10">
    <location>
        <begin position="696"/>
        <end position="821"/>
    </location>
</feature>
<dbReference type="Proteomes" id="UP000030748">
    <property type="component" value="Unassembled WGS sequence"/>
</dbReference>
<dbReference type="FunFam" id="1.10.10.10:FF:000322">
    <property type="entry name" value="Probable disease resistance protein At1g63360"/>
    <property type="match status" value="1"/>
</dbReference>
<dbReference type="PANTHER" id="PTHR36766:SF47">
    <property type="entry name" value="NB-ARC DOMAIN-CONTAINING PROTEIN"/>
    <property type="match status" value="1"/>
</dbReference>
<sequence>MADGVVSAVVETILGVLSSSTLQEISLYLGLTDDLNNLESTFSTIQLVLKDAEIKQRKSEAIQNWLWKLKNASYDAEDVLDRIATEGLRRKADDERGTRYRLKSFLSSRNPLLFHSKMAHEVKSIRAKLDAIAEERLKFHLGESVVENRFGEAFESRITSSVVNVSEIYGRNEEKEMIIEKLLCNIRDRGDHRDEYNPSVYAVQGMGGLGKTTLAQSVYNDERMDKHFELRIWVCVSDDFRIEMIIRAILESIGGGGSNISTLDPLQRLLQERLRGRRFLLVLDDVWNENHRLWDGLKEILKCGLKGSMLMVTTRIEKVALMMANIGVHHIGYLSDDDSWALFSRRAFVSGEGEENFVAIGKVIVKKCGGVPLAIKALGSLMRFKSDESEWLAIEGSEIWHLSDDENGILPALRLSYDNLLPQMRQCFAYCCIFPKDYVMQENQLVELWMANGYLPSDGLRDMYLSGRLIFQELVWRSFLQDVQIDYRGYMKCKMHDLMHDLASSVMRHETYIVEHGKTVIMPKTIRHLSINLNSSWNFSKSTSKFKLPIDDSLRSIIVHGGGGGGAILEAWKEGLSSIFSKQRCLRALDAKYCIRKKLPDLVWKLEHLRYLVLSCYNIKSLPESLTCLQNLQTLKLTNSLELLELPASLNEMKNLWFLDIEYFQSLVCTPPRLGDLTCLRRLSVFIVGPDELHGIDQLKELNLGEKLSIKGLEYVRNIEDAKSANLMTKKNLKSLSLSWTNGIQENSTEHFEEVLQGLEPHNNLETIRIESYQGSRFPNWMSTLAFKNITEVSLVNCQRCEHLPPLGKLHSLKSLYLHGMDSIKRLEGGGPFPVLTSLRICKMPNFEEWTTTDSVESFPCLRDLDITVCPKLKRLPKLPALTSLSMLDVNLELVRSITFLTTSLTALSLYNSAGLDTFPEGLLQNHNALECLQIGSLPIRTLSNVLDNLFALKTLSFDSCSNLHTLTKGLESLKSLETLDIRGCNSLTSFPAIILEDLPSLRSLSFQNCKKLQPLSGPLNRAPNLQDLVIDGIPELEYLPESMQILSNMRKLEIWDCDGLCSLPNWLSSLESLSQISIWSCKKLNSFPDDFKNLKSTRKLEVCHCPQLEKRCKKPKGKDWQKISHIPVIRINYKYIQHLDQNS</sequence>
<dbReference type="Pfam" id="PF23559">
    <property type="entry name" value="WHD_DRP"/>
    <property type="match status" value="1"/>
</dbReference>
<dbReference type="InterPro" id="IPR002182">
    <property type="entry name" value="NB-ARC"/>
</dbReference>
<evidence type="ECO:0000313" key="11">
    <source>
        <dbReference type="EMBL" id="EYU41308.1"/>
    </source>
</evidence>
<name>A0A022RNB8_ERYGU</name>
<evidence type="ECO:0000256" key="2">
    <source>
        <dbReference type="ARBA" id="ARBA00022614"/>
    </source>
</evidence>
<dbReference type="Gene3D" id="1.20.5.4130">
    <property type="match status" value="1"/>
</dbReference>
<dbReference type="Gene3D" id="1.10.10.10">
    <property type="entry name" value="Winged helix-like DNA-binding domain superfamily/Winged helix DNA-binding domain"/>
    <property type="match status" value="1"/>
</dbReference>
<dbReference type="Gene3D" id="3.40.50.300">
    <property type="entry name" value="P-loop containing nucleotide triphosphate hydrolases"/>
    <property type="match status" value="1"/>
</dbReference>
<dbReference type="InterPro" id="IPR036388">
    <property type="entry name" value="WH-like_DNA-bd_sf"/>
</dbReference>
<keyword evidence="12" id="KW-1185">Reference proteome</keyword>
<evidence type="ECO:0000256" key="4">
    <source>
        <dbReference type="ARBA" id="ARBA00022741"/>
    </source>
</evidence>
<evidence type="ECO:0000259" key="7">
    <source>
        <dbReference type="Pfam" id="PF00931"/>
    </source>
</evidence>
<dbReference type="OrthoDB" id="892938at2759"/>
<evidence type="ECO:0000256" key="5">
    <source>
        <dbReference type="ARBA" id="ARBA00022821"/>
    </source>
</evidence>
<feature type="domain" description="R13L1/DRL21-like LRR repeat region" evidence="10">
    <location>
        <begin position="1042"/>
        <end position="1105"/>
    </location>
</feature>
<dbReference type="InterPro" id="IPR056789">
    <property type="entry name" value="LRR_R13L1-DRL21"/>
</dbReference>
<dbReference type="SUPFAM" id="SSF52058">
    <property type="entry name" value="L domain-like"/>
    <property type="match status" value="1"/>
</dbReference>
<evidence type="ECO:0000259" key="9">
    <source>
        <dbReference type="Pfam" id="PF23559"/>
    </source>
</evidence>
<organism evidence="11 12">
    <name type="scientific">Erythranthe guttata</name>
    <name type="common">Yellow monkey flower</name>
    <name type="synonym">Mimulus guttatus</name>
    <dbReference type="NCBI Taxonomy" id="4155"/>
    <lineage>
        <taxon>Eukaryota</taxon>
        <taxon>Viridiplantae</taxon>
        <taxon>Streptophyta</taxon>
        <taxon>Embryophyta</taxon>
        <taxon>Tracheophyta</taxon>
        <taxon>Spermatophyta</taxon>
        <taxon>Magnoliopsida</taxon>
        <taxon>eudicotyledons</taxon>
        <taxon>Gunneridae</taxon>
        <taxon>Pentapetalae</taxon>
        <taxon>asterids</taxon>
        <taxon>lamiids</taxon>
        <taxon>Lamiales</taxon>
        <taxon>Phrymaceae</taxon>
        <taxon>Erythranthe</taxon>
    </lineage>
</organism>
<protein>
    <submittedName>
        <fullName evidence="11">Uncharacterized protein</fullName>
    </submittedName>
</protein>
<dbReference type="OMA" id="PINITCK"/>
<dbReference type="InterPro" id="IPR038005">
    <property type="entry name" value="RX-like_CC"/>
</dbReference>
<reference evidence="11 12" key="1">
    <citation type="journal article" date="2013" name="Proc. Natl. Acad. Sci. U.S.A.">
        <title>Fine-scale variation in meiotic recombination in Mimulus inferred from population shotgun sequencing.</title>
        <authorList>
            <person name="Hellsten U."/>
            <person name="Wright K.M."/>
            <person name="Jenkins J."/>
            <person name="Shu S."/>
            <person name="Yuan Y."/>
            <person name="Wessler S.R."/>
            <person name="Schmutz J."/>
            <person name="Willis J.H."/>
            <person name="Rokhsar D.S."/>
        </authorList>
    </citation>
    <scope>NUCLEOTIDE SEQUENCE [LARGE SCALE GENOMIC DNA]</scope>
    <source>
        <strain evidence="12">cv. DUN x IM62</strain>
    </source>
</reference>
<dbReference type="InterPro" id="IPR058922">
    <property type="entry name" value="WHD_DRP"/>
</dbReference>
<dbReference type="PRINTS" id="PR00364">
    <property type="entry name" value="DISEASERSIST"/>
</dbReference>
<keyword evidence="2" id="KW-0433">Leucine-rich repeat</keyword>
<dbReference type="FunFam" id="3.40.50.300:FF:001091">
    <property type="entry name" value="Probable disease resistance protein At1g61300"/>
    <property type="match status" value="1"/>
</dbReference>
<dbReference type="eggNOG" id="KOG4658">
    <property type="taxonomic scope" value="Eukaryota"/>
</dbReference>
<keyword evidence="5" id="KW-0611">Plant defense</keyword>
<keyword evidence="4" id="KW-0547">Nucleotide-binding</keyword>
<dbReference type="GO" id="GO:0005524">
    <property type="term" value="F:ATP binding"/>
    <property type="evidence" value="ECO:0007669"/>
    <property type="project" value="UniProtKB-KW"/>
</dbReference>
<accession>A0A022RNB8</accession>
<evidence type="ECO:0000259" key="10">
    <source>
        <dbReference type="Pfam" id="PF25019"/>
    </source>
</evidence>
<dbReference type="Pfam" id="PF00931">
    <property type="entry name" value="NB-ARC"/>
    <property type="match status" value="1"/>
</dbReference>
<dbReference type="PhylomeDB" id="A0A022RNB8"/>
<dbReference type="SUPFAM" id="SSF52047">
    <property type="entry name" value="RNI-like"/>
    <property type="match status" value="1"/>
</dbReference>
<feature type="domain" description="Disease resistance N-terminal" evidence="8">
    <location>
        <begin position="9"/>
        <end position="95"/>
    </location>
</feature>